<evidence type="ECO:0000256" key="1">
    <source>
        <dbReference type="SAM" id="MobiDB-lite"/>
    </source>
</evidence>
<feature type="transmembrane region" description="Helical" evidence="2">
    <location>
        <begin position="18"/>
        <end position="37"/>
    </location>
</feature>
<organism evidence="3 4">
    <name type="scientific">Spirosoma terrae</name>
    <dbReference type="NCBI Taxonomy" id="1968276"/>
    <lineage>
        <taxon>Bacteria</taxon>
        <taxon>Pseudomonadati</taxon>
        <taxon>Bacteroidota</taxon>
        <taxon>Cytophagia</taxon>
        <taxon>Cytophagales</taxon>
        <taxon>Cytophagaceae</taxon>
        <taxon>Spirosoma</taxon>
    </lineage>
</organism>
<proteinExistence type="predicted"/>
<keyword evidence="2" id="KW-0812">Transmembrane</keyword>
<name>A0A6L9L700_9BACT</name>
<protein>
    <submittedName>
        <fullName evidence="3">YtxH domain-containing protein</fullName>
    </submittedName>
</protein>
<gene>
    <name evidence="3" type="ORF">GK108_15915</name>
</gene>
<dbReference type="InterPro" id="IPR024623">
    <property type="entry name" value="YtxH"/>
</dbReference>
<comment type="caution">
    <text evidence="3">The sequence shown here is derived from an EMBL/GenBank/DDBJ whole genome shotgun (WGS) entry which is preliminary data.</text>
</comment>
<dbReference type="Pfam" id="PF12732">
    <property type="entry name" value="YtxH"/>
    <property type="match status" value="1"/>
</dbReference>
<feature type="region of interest" description="Disordered" evidence="1">
    <location>
        <begin position="102"/>
        <end position="124"/>
    </location>
</feature>
<keyword evidence="2" id="KW-0472">Membrane</keyword>
<sequence>MFSLRNNYPQDYFKDQSYLTGVLTGLDAGLAIGFLLAPRSGKKLRKQISGVLGDQTKKAKKHWDNTKHETKHAARDLKNSVISAADKAEDGISEYAHQAEKKAGQLTDTLRNGLDKAKEATGLS</sequence>
<feature type="region of interest" description="Disordered" evidence="1">
    <location>
        <begin position="55"/>
        <end position="74"/>
    </location>
</feature>
<feature type="compositionally biased region" description="Basic and acidic residues" evidence="1">
    <location>
        <begin position="113"/>
        <end position="124"/>
    </location>
</feature>
<keyword evidence="4" id="KW-1185">Reference proteome</keyword>
<dbReference type="AlphaFoldDB" id="A0A6L9L700"/>
<keyword evidence="2" id="KW-1133">Transmembrane helix</keyword>
<evidence type="ECO:0000256" key="2">
    <source>
        <dbReference type="SAM" id="Phobius"/>
    </source>
</evidence>
<reference evidence="3 4" key="1">
    <citation type="submission" date="2020-02" db="EMBL/GenBank/DDBJ databases">
        <title>Draft genome sequence of two Spirosoma agri KCTC 52727 and Spirosoma terrae KCTC 52035.</title>
        <authorList>
            <person name="Rojas J."/>
            <person name="Ambika Manirajan B."/>
            <person name="Suarez C."/>
            <person name="Ratering S."/>
            <person name="Schnell S."/>
        </authorList>
    </citation>
    <scope>NUCLEOTIDE SEQUENCE [LARGE SCALE GENOMIC DNA]</scope>
    <source>
        <strain evidence="3 4">KCTC 52035</strain>
    </source>
</reference>
<accession>A0A6L9L700</accession>
<evidence type="ECO:0000313" key="3">
    <source>
        <dbReference type="EMBL" id="NDU96366.1"/>
    </source>
</evidence>
<evidence type="ECO:0000313" key="4">
    <source>
        <dbReference type="Proteomes" id="UP000474175"/>
    </source>
</evidence>
<dbReference type="EMBL" id="JAAFZH010000006">
    <property type="protein sequence ID" value="NDU96366.1"/>
    <property type="molecule type" value="Genomic_DNA"/>
</dbReference>
<dbReference type="RefSeq" id="WP_163950295.1">
    <property type="nucleotide sequence ID" value="NZ_JAAFZH010000006.1"/>
</dbReference>
<feature type="compositionally biased region" description="Basic and acidic residues" evidence="1">
    <location>
        <begin position="62"/>
        <end position="74"/>
    </location>
</feature>
<dbReference type="Proteomes" id="UP000474175">
    <property type="component" value="Unassembled WGS sequence"/>
</dbReference>